<reference evidence="4" key="2">
    <citation type="submission" date="2020-05" db="UniProtKB">
        <authorList>
            <consortium name="EnsemblMetazoa"/>
        </authorList>
    </citation>
    <scope>IDENTIFICATION</scope>
    <source>
        <strain evidence="4">CM1001059</strain>
    </source>
</reference>
<dbReference type="GO" id="GO:0005975">
    <property type="term" value="P:carbohydrate metabolic process"/>
    <property type="evidence" value="ECO:0007669"/>
    <property type="project" value="InterPro"/>
</dbReference>
<keyword evidence="2" id="KW-0812">Transmembrane</keyword>
<dbReference type="STRING" id="34690.A0A182TCX5"/>
<sequence length="813" mass="87436">MYGTERRNTADHSHHGTAWQLQQNTGVVPQLLEVVSQAVQSLLGGGGGATLLQGLPGISTLLGQTNGGVLPGLLQVVSQAAQGLLVPTLPAVTLPGVTLPGLGGSLVSVSLQANLELLNGLLPALLTLLPLLLPLLPALLGALPLLGLPANLVNIVGDLQANLGVLGGVLPTVLSLVQTLLPVLGALPAGLPSLPVTLPSLLPQVANVMVDLQASLGGLDSVLQTVLGITSRRPGDATTNNDSHTPRYAAANNGANCDATTHHGANCDATTYHSANCDATTGNSTYCNASTELTRIDTIKRSNASADVLLTIVLPFNVTVLSVHRQLSERIGIVLRDNVLDGVDLDYDIALLDHYEQLRYGQFLRQLRTALSDKYRISTTIGCHTLGSSKVLLTAFNDQLDLVSVVGVNMLEDELLNRSAEEFLVREYEAEYIGRLVSGGLRPEKIVLSVLTVGVVFNPGSYRAVRSLHRSPQVGVLAYGQVCELLRERRAKCGDGRTRPTCSLFAGRAAVVYDSETTVRLRTEQAHRLAARGVLILPNYDDSENSLESALTYLDGIIYRALGMVKRLENLEQSHQERTQTEADYVIPSTVASVAEQDHYAAEGSSLVEETPPVAGDTGEPNVPFETFPNHHQRPSVVATEFAAELVHQLVGGVRGVRVYGPYLARYALLINAIETVLSMYALLTQAGWNHRLQWRPLWYIPKYLRINIALVVSLLTVYSNLAAIVGLLKHQPYLLLPYICLRLGTFVLELCYLVDKTRPITSPLPALKLDPKVCPLERWRSWSPLMVVLVGCNLSAVIAVYMTDGGMKIGAA</sequence>
<evidence type="ECO:0000313" key="4">
    <source>
        <dbReference type="EnsemblMetazoa" id="AMEC000059-PA"/>
    </source>
</evidence>
<keyword evidence="1" id="KW-0732">Signal</keyword>
<feature type="transmembrane region" description="Helical" evidence="2">
    <location>
        <begin position="704"/>
        <end position="729"/>
    </location>
</feature>
<dbReference type="InterPro" id="IPR029070">
    <property type="entry name" value="Chitinase_insertion_sf"/>
</dbReference>
<evidence type="ECO:0000256" key="2">
    <source>
        <dbReference type="SAM" id="Phobius"/>
    </source>
</evidence>
<keyword evidence="2" id="KW-0472">Membrane</keyword>
<feature type="transmembrane region" description="Helical" evidence="2">
    <location>
        <begin position="664"/>
        <end position="684"/>
    </location>
</feature>
<feature type="transmembrane region" description="Helical" evidence="2">
    <location>
        <begin position="736"/>
        <end position="756"/>
    </location>
</feature>
<protein>
    <recommendedName>
        <fullName evidence="3">GH18 domain-containing protein</fullName>
    </recommendedName>
</protein>
<dbReference type="Gene3D" id="3.10.50.10">
    <property type="match status" value="1"/>
</dbReference>
<evidence type="ECO:0000313" key="5">
    <source>
        <dbReference type="Proteomes" id="UP000075902"/>
    </source>
</evidence>
<dbReference type="Pfam" id="PF00704">
    <property type="entry name" value="Glyco_hydro_18"/>
    <property type="match status" value="1"/>
</dbReference>
<dbReference type="VEuPathDB" id="VectorBase:AMEC000059"/>
<accession>A0A182TCX5</accession>
<keyword evidence="2" id="KW-1133">Transmembrane helix</keyword>
<dbReference type="SUPFAM" id="SSF51445">
    <property type="entry name" value="(Trans)glycosidases"/>
    <property type="match status" value="1"/>
</dbReference>
<reference evidence="5" key="1">
    <citation type="submission" date="2014-01" db="EMBL/GenBank/DDBJ databases">
        <title>The Genome Sequence of Anopheles melas CM1001059_A (V2).</title>
        <authorList>
            <consortium name="The Broad Institute Genomics Platform"/>
            <person name="Neafsey D.E."/>
            <person name="Besansky N."/>
            <person name="Howell P."/>
            <person name="Walton C."/>
            <person name="Young S.K."/>
            <person name="Zeng Q."/>
            <person name="Gargeya S."/>
            <person name="Fitzgerald M."/>
            <person name="Haas B."/>
            <person name="Abouelleil A."/>
            <person name="Allen A.W."/>
            <person name="Alvarado L."/>
            <person name="Arachchi H.M."/>
            <person name="Berlin A.M."/>
            <person name="Chapman S.B."/>
            <person name="Gainer-Dewar J."/>
            <person name="Goldberg J."/>
            <person name="Griggs A."/>
            <person name="Gujja S."/>
            <person name="Hansen M."/>
            <person name="Howarth C."/>
            <person name="Imamovic A."/>
            <person name="Ireland A."/>
            <person name="Larimer J."/>
            <person name="McCowan C."/>
            <person name="Murphy C."/>
            <person name="Pearson M."/>
            <person name="Poon T.W."/>
            <person name="Priest M."/>
            <person name="Roberts A."/>
            <person name="Saif S."/>
            <person name="Shea T."/>
            <person name="Sisk P."/>
            <person name="Sykes S."/>
            <person name="Wortman J."/>
            <person name="Nusbaum C."/>
            <person name="Birren B."/>
        </authorList>
    </citation>
    <scope>NUCLEOTIDE SEQUENCE [LARGE SCALE GENOMIC DNA]</scope>
    <source>
        <strain evidence="5">CM1001059</strain>
    </source>
</reference>
<evidence type="ECO:0000256" key="1">
    <source>
        <dbReference type="ARBA" id="ARBA00022729"/>
    </source>
</evidence>
<feature type="transmembrane region" description="Helical" evidence="2">
    <location>
        <begin position="121"/>
        <end position="143"/>
    </location>
</feature>
<dbReference type="AlphaFoldDB" id="A0A182TCX5"/>
<feature type="transmembrane region" description="Helical" evidence="2">
    <location>
        <begin position="163"/>
        <end position="184"/>
    </location>
</feature>
<dbReference type="EnsemblMetazoa" id="AMEC000059-RA">
    <property type="protein sequence ID" value="AMEC000059-PA"/>
    <property type="gene ID" value="AMEC000059"/>
</dbReference>
<proteinExistence type="predicted"/>
<dbReference type="Proteomes" id="UP000075902">
    <property type="component" value="Unassembled WGS sequence"/>
</dbReference>
<evidence type="ECO:0000259" key="3">
    <source>
        <dbReference type="Pfam" id="PF00704"/>
    </source>
</evidence>
<feature type="transmembrane region" description="Helical" evidence="2">
    <location>
        <begin position="783"/>
        <end position="803"/>
    </location>
</feature>
<name>A0A182TCX5_9DIPT</name>
<dbReference type="Gene3D" id="3.20.20.80">
    <property type="entry name" value="Glycosidases"/>
    <property type="match status" value="1"/>
</dbReference>
<keyword evidence="5" id="KW-1185">Reference proteome</keyword>
<dbReference type="InterPro" id="IPR001223">
    <property type="entry name" value="Glyco_hydro18_cat"/>
</dbReference>
<dbReference type="InterPro" id="IPR017853">
    <property type="entry name" value="GH"/>
</dbReference>
<organism evidence="4 5">
    <name type="scientific">Anopheles melas</name>
    <dbReference type="NCBI Taxonomy" id="34690"/>
    <lineage>
        <taxon>Eukaryota</taxon>
        <taxon>Metazoa</taxon>
        <taxon>Ecdysozoa</taxon>
        <taxon>Arthropoda</taxon>
        <taxon>Hexapoda</taxon>
        <taxon>Insecta</taxon>
        <taxon>Pterygota</taxon>
        <taxon>Neoptera</taxon>
        <taxon>Endopterygota</taxon>
        <taxon>Diptera</taxon>
        <taxon>Nematocera</taxon>
        <taxon>Culicoidea</taxon>
        <taxon>Culicidae</taxon>
        <taxon>Anophelinae</taxon>
        <taxon>Anopheles</taxon>
    </lineage>
</organism>
<feature type="domain" description="GH18" evidence="3">
    <location>
        <begin position="294"/>
        <end position="526"/>
    </location>
</feature>